<sequence>MKTFLFSILAALLLFVPNAAAHTYISETIPQDGSTVTENVQQIVLTFEGKIEEGSTFKAVAADGTEYTPQSISLVDGVLTGTFDPALPNETYTVKWNTISQDGHPLSGEFGFTVDAPIVEQPTEKVEDESDEQETVAPVETTEQVNDEDAEKSNSPLMLVVGLLVIIIIISIVALAKRKKA</sequence>
<evidence type="ECO:0000256" key="3">
    <source>
        <dbReference type="ARBA" id="ARBA00022729"/>
    </source>
</evidence>
<protein>
    <submittedName>
        <fullName evidence="9">Copper resistance protein CopC</fullName>
    </submittedName>
</protein>
<name>A0ABS9UGR4_9BACL</name>
<dbReference type="SUPFAM" id="SSF81296">
    <property type="entry name" value="E set domains"/>
    <property type="match status" value="1"/>
</dbReference>
<dbReference type="InterPro" id="IPR014756">
    <property type="entry name" value="Ig_E-set"/>
</dbReference>
<dbReference type="EMBL" id="JAKZFC010000007">
    <property type="protein sequence ID" value="MCH7323428.1"/>
    <property type="molecule type" value="Genomic_DNA"/>
</dbReference>
<evidence type="ECO:0000313" key="10">
    <source>
        <dbReference type="Proteomes" id="UP001316087"/>
    </source>
</evidence>
<feature type="region of interest" description="Disordered" evidence="5">
    <location>
        <begin position="124"/>
        <end position="152"/>
    </location>
</feature>
<keyword evidence="2" id="KW-0479">Metal-binding</keyword>
<accession>A0ABS9UGR4</accession>
<evidence type="ECO:0000313" key="9">
    <source>
        <dbReference type="EMBL" id="MCH7323428.1"/>
    </source>
</evidence>
<keyword evidence="6" id="KW-0472">Membrane</keyword>
<feature type="signal peptide" evidence="7">
    <location>
        <begin position="1"/>
        <end position="21"/>
    </location>
</feature>
<dbReference type="InterPro" id="IPR014755">
    <property type="entry name" value="Cu-Rt/internalin_Ig-like"/>
</dbReference>
<keyword evidence="10" id="KW-1185">Reference proteome</keyword>
<evidence type="ECO:0000256" key="7">
    <source>
        <dbReference type="SAM" id="SignalP"/>
    </source>
</evidence>
<comment type="caution">
    <text evidence="9">The sequence shown here is derived from an EMBL/GenBank/DDBJ whole genome shotgun (WGS) entry which is preliminary data.</text>
</comment>
<keyword evidence="6" id="KW-1133">Transmembrane helix</keyword>
<evidence type="ECO:0000256" key="6">
    <source>
        <dbReference type="SAM" id="Phobius"/>
    </source>
</evidence>
<evidence type="ECO:0000259" key="8">
    <source>
        <dbReference type="Pfam" id="PF04234"/>
    </source>
</evidence>
<feature type="domain" description="CopC" evidence="8">
    <location>
        <begin position="22"/>
        <end position="114"/>
    </location>
</feature>
<dbReference type="InterPro" id="IPR032694">
    <property type="entry name" value="CopC/D"/>
</dbReference>
<organism evidence="9 10">
    <name type="scientific">Solibacillus palustris</name>
    <dbReference type="NCBI Taxonomy" id="2908203"/>
    <lineage>
        <taxon>Bacteria</taxon>
        <taxon>Bacillati</taxon>
        <taxon>Bacillota</taxon>
        <taxon>Bacilli</taxon>
        <taxon>Bacillales</taxon>
        <taxon>Caryophanaceae</taxon>
        <taxon>Solibacillus</taxon>
    </lineage>
</organism>
<dbReference type="RefSeq" id="WP_241370598.1">
    <property type="nucleotide sequence ID" value="NZ_JAKZFC010000007.1"/>
</dbReference>
<keyword evidence="3 7" id="KW-0732">Signal</keyword>
<evidence type="ECO:0000256" key="2">
    <source>
        <dbReference type="ARBA" id="ARBA00022723"/>
    </source>
</evidence>
<dbReference type="PANTHER" id="PTHR34820:SF4">
    <property type="entry name" value="INNER MEMBRANE PROTEIN YEBZ"/>
    <property type="match status" value="1"/>
</dbReference>
<keyword evidence="6" id="KW-0812">Transmembrane</keyword>
<evidence type="ECO:0000256" key="4">
    <source>
        <dbReference type="ARBA" id="ARBA00023008"/>
    </source>
</evidence>
<comment type="subcellular location">
    <subcellularLocation>
        <location evidence="1">Cell envelope</location>
    </subcellularLocation>
</comment>
<dbReference type="PANTHER" id="PTHR34820">
    <property type="entry name" value="INNER MEMBRANE PROTEIN YEBZ"/>
    <property type="match status" value="1"/>
</dbReference>
<evidence type="ECO:0000256" key="1">
    <source>
        <dbReference type="ARBA" id="ARBA00004196"/>
    </source>
</evidence>
<dbReference type="Proteomes" id="UP001316087">
    <property type="component" value="Unassembled WGS sequence"/>
</dbReference>
<reference evidence="9 10" key="1">
    <citation type="submission" date="2022-03" db="EMBL/GenBank/DDBJ databases">
        <authorList>
            <person name="Jo J.-H."/>
            <person name="Im W.-T."/>
        </authorList>
    </citation>
    <scope>NUCLEOTIDE SEQUENCE [LARGE SCALE GENOMIC DNA]</scope>
    <source>
        <strain evidence="9 10">MA9</strain>
    </source>
</reference>
<feature type="chain" id="PRO_5046662284" evidence="7">
    <location>
        <begin position="22"/>
        <end position="181"/>
    </location>
</feature>
<keyword evidence="4" id="KW-0186">Copper</keyword>
<dbReference type="Pfam" id="PF04234">
    <property type="entry name" value="CopC"/>
    <property type="match status" value="1"/>
</dbReference>
<dbReference type="Gene3D" id="2.60.40.1220">
    <property type="match status" value="1"/>
</dbReference>
<evidence type="ECO:0000256" key="5">
    <source>
        <dbReference type="SAM" id="MobiDB-lite"/>
    </source>
</evidence>
<gene>
    <name evidence="9" type="ORF">LZ480_16250</name>
</gene>
<proteinExistence type="predicted"/>
<feature type="transmembrane region" description="Helical" evidence="6">
    <location>
        <begin position="157"/>
        <end position="176"/>
    </location>
</feature>
<dbReference type="InterPro" id="IPR007348">
    <property type="entry name" value="CopC_dom"/>
</dbReference>